<evidence type="ECO:0000313" key="1">
    <source>
        <dbReference type="EMBL" id="PWN46641.1"/>
    </source>
</evidence>
<evidence type="ECO:0000313" key="2">
    <source>
        <dbReference type="Proteomes" id="UP000245626"/>
    </source>
</evidence>
<dbReference type="Proteomes" id="UP000245626">
    <property type="component" value="Unassembled WGS sequence"/>
</dbReference>
<dbReference type="EMBL" id="KZ820808">
    <property type="protein sequence ID" value="PWN46641.1"/>
    <property type="molecule type" value="Genomic_DNA"/>
</dbReference>
<organism evidence="1 2">
    <name type="scientific">Violaceomyces palustris</name>
    <dbReference type="NCBI Taxonomy" id="1673888"/>
    <lineage>
        <taxon>Eukaryota</taxon>
        <taxon>Fungi</taxon>
        <taxon>Dikarya</taxon>
        <taxon>Basidiomycota</taxon>
        <taxon>Ustilaginomycotina</taxon>
        <taxon>Ustilaginomycetes</taxon>
        <taxon>Violaceomycetales</taxon>
        <taxon>Violaceomycetaceae</taxon>
        <taxon>Violaceomyces</taxon>
    </lineage>
</organism>
<accession>A0ACD0NLE9</accession>
<sequence>MTTEILAGTDDQRETSPPSSPLGDEPNTTVLLVVMGTSGSGKSTLGSMLAQSFGLPFVDGDDLHPPANVEKMSKGIPLNDQDRLPWLRTIREEAMRLNGHHQPNHGSSWTTTAAEEDSKGSEPINPNLEESGSISITESGSISITNSNSKGRKACVIACSALKKSYRDLLRGQDEQHQAGGKKGEGVEGHQDQNPDGPTGGKLRKREEQEHRPSPNKLKTYHIYMDISPEILMERMKARKNHFMKEDMLRSQLQTLEVPIPKGEQGQLGEEGIIVVPVSKDSSMEAVRDKAVQLVLQMVGPLH</sequence>
<gene>
    <name evidence="1" type="ORF">IE53DRAFT_391186</name>
</gene>
<keyword evidence="2" id="KW-1185">Reference proteome</keyword>
<keyword evidence="1" id="KW-0808">Transferase</keyword>
<keyword evidence="1" id="KW-0418">Kinase</keyword>
<reference evidence="1 2" key="1">
    <citation type="journal article" date="2018" name="Mol. Biol. Evol.">
        <title>Broad Genomic Sampling Reveals a Smut Pathogenic Ancestry of the Fungal Clade Ustilaginomycotina.</title>
        <authorList>
            <person name="Kijpornyongpan T."/>
            <person name="Mondo S.J."/>
            <person name="Barry K."/>
            <person name="Sandor L."/>
            <person name="Lee J."/>
            <person name="Lipzen A."/>
            <person name="Pangilinan J."/>
            <person name="LaButti K."/>
            <person name="Hainaut M."/>
            <person name="Henrissat B."/>
            <person name="Grigoriev I.V."/>
            <person name="Spatafora J.W."/>
            <person name="Aime M.C."/>
        </authorList>
    </citation>
    <scope>NUCLEOTIDE SEQUENCE [LARGE SCALE GENOMIC DNA]</scope>
    <source>
        <strain evidence="1 2">SA 807</strain>
    </source>
</reference>
<protein>
    <submittedName>
        <fullName evidence="1">Carbohydrate kinase</fullName>
    </submittedName>
</protein>
<name>A0ACD0NLE9_9BASI</name>
<proteinExistence type="predicted"/>